<feature type="compositionally biased region" description="Polar residues" evidence="4">
    <location>
        <begin position="374"/>
        <end position="388"/>
    </location>
</feature>
<dbReference type="RefSeq" id="XP_067181500.1">
    <property type="nucleotide sequence ID" value="XM_067325395.1"/>
</dbReference>
<dbReference type="Proteomes" id="UP000673552">
    <property type="component" value="Chromosome 3"/>
</dbReference>
<protein>
    <recommendedName>
        <fullName evidence="7">Leucine-rich repeat protein</fullName>
    </recommendedName>
</protein>
<dbReference type="InterPro" id="IPR001611">
    <property type="entry name" value="Leu-rich_rpt"/>
</dbReference>
<dbReference type="PANTHER" id="PTHR15454:SF56">
    <property type="entry name" value="PROTEIN PHOSPHATASE 1 REGULATORY SUBUNIT 7-RELATED"/>
    <property type="match status" value="1"/>
</dbReference>
<feature type="compositionally biased region" description="Pro residues" evidence="4">
    <location>
        <begin position="838"/>
        <end position="853"/>
    </location>
</feature>
<dbReference type="AlphaFoldDB" id="A0A836HA82"/>
<keyword evidence="2" id="KW-0677">Repeat</keyword>
<feature type="region of interest" description="Disordered" evidence="4">
    <location>
        <begin position="226"/>
        <end position="254"/>
    </location>
</feature>
<proteinExistence type="predicted"/>
<comment type="caution">
    <text evidence="5">The sequence shown here is derived from an EMBL/GenBank/DDBJ whole genome shotgun (WGS) entry which is preliminary data.</text>
</comment>
<feature type="region of interest" description="Disordered" evidence="4">
    <location>
        <begin position="320"/>
        <end position="452"/>
    </location>
</feature>
<evidence type="ECO:0008006" key="7">
    <source>
        <dbReference type="Google" id="ProtNLM"/>
    </source>
</evidence>
<dbReference type="SMART" id="SM00365">
    <property type="entry name" value="LRR_SD22"/>
    <property type="match status" value="2"/>
</dbReference>
<dbReference type="Gene3D" id="3.80.10.10">
    <property type="entry name" value="Ribonuclease Inhibitor"/>
    <property type="match status" value="2"/>
</dbReference>
<accession>A0A836HA82</accession>
<keyword evidence="1" id="KW-0433">Leucine-rich repeat</keyword>
<name>A0A836HA82_9TRYP</name>
<keyword evidence="6" id="KW-1185">Reference proteome</keyword>
<dbReference type="OrthoDB" id="266138at2759"/>
<evidence type="ECO:0000313" key="6">
    <source>
        <dbReference type="Proteomes" id="UP000673552"/>
    </source>
</evidence>
<organism evidence="5 6">
    <name type="scientific">Leishmania martiniquensis</name>
    <dbReference type="NCBI Taxonomy" id="1580590"/>
    <lineage>
        <taxon>Eukaryota</taxon>
        <taxon>Discoba</taxon>
        <taxon>Euglenozoa</taxon>
        <taxon>Kinetoplastea</taxon>
        <taxon>Metakinetoplastina</taxon>
        <taxon>Trypanosomatida</taxon>
        <taxon>Trypanosomatidae</taxon>
        <taxon>Leishmaniinae</taxon>
        <taxon>Leishmania</taxon>
    </lineage>
</organism>
<feature type="compositionally biased region" description="Low complexity" evidence="4">
    <location>
        <begin position="655"/>
        <end position="672"/>
    </location>
</feature>
<dbReference type="EMBL" id="JAFEUZ010000003">
    <property type="protein sequence ID" value="KAG5487689.1"/>
    <property type="molecule type" value="Genomic_DNA"/>
</dbReference>
<gene>
    <name evidence="5" type="ORF">LSCM1_08052</name>
</gene>
<feature type="coiled-coil region" evidence="3">
    <location>
        <begin position="492"/>
        <end position="540"/>
    </location>
</feature>
<evidence type="ECO:0000256" key="3">
    <source>
        <dbReference type="SAM" id="Coils"/>
    </source>
</evidence>
<evidence type="ECO:0000313" key="5">
    <source>
        <dbReference type="EMBL" id="KAG5487689.1"/>
    </source>
</evidence>
<dbReference type="InterPro" id="IPR032675">
    <property type="entry name" value="LRR_dom_sf"/>
</dbReference>
<reference evidence="5 6" key="1">
    <citation type="submission" date="2021-03" db="EMBL/GenBank/DDBJ databases">
        <title>Leishmania (Mundinia) martiniquensis Genome sequencing and assembly.</title>
        <authorList>
            <person name="Almutairi H."/>
            <person name="Gatherer D."/>
        </authorList>
    </citation>
    <scope>NUCLEOTIDE SEQUENCE [LARGE SCALE GENOMIC DNA]</scope>
    <source>
        <strain evidence="5">LSCM1</strain>
    </source>
</reference>
<feature type="compositionally biased region" description="Polar residues" evidence="4">
    <location>
        <begin position="245"/>
        <end position="254"/>
    </location>
</feature>
<feature type="region of interest" description="Disordered" evidence="4">
    <location>
        <begin position="599"/>
        <end position="686"/>
    </location>
</feature>
<evidence type="ECO:0000256" key="4">
    <source>
        <dbReference type="SAM" id="MobiDB-lite"/>
    </source>
</evidence>
<dbReference type="GeneID" id="92517907"/>
<feature type="region of interest" description="Disordered" evidence="4">
    <location>
        <begin position="782"/>
        <end position="815"/>
    </location>
</feature>
<feature type="region of interest" description="Disordered" evidence="4">
    <location>
        <begin position="738"/>
        <end position="757"/>
    </location>
</feature>
<feature type="region of interest" description="Disordered" evidence="4">
    <location>
        <begin position="835"/>
        <end position="864"/>
    </location>
</feature>
<keyword evidence="3" id="KW-0175">Coiled coil</keyword>
<dbReference type="SUPFAM" id="SSF52075">
    <property type="entry name" value="Outer arm dynein light chain 1"/>
    <property type="match status" value="1"/>
</dbReference>
<dbReference type="PANTHER" id="PTHR15454">
    <property type="entry name" value="NISCHARIN RELATED"/>
    <property type="match status" value="1"/>
</dbReference>
<evidence type="ECO:0000256" key="2">
    <source>
        <dbReference type="ARBA" id="ARBA00022737"/>
    </source>
</evidence>
<feature type="compositionally biased region" description="Polar residues" evidence="4">
    <location>
        <begin position="782"/>
        <end position="803"/>
    </location>
</feature>
<feature type="compositionally biased region" description="Polar residues" evidence="4">
    <location>
        <begin position="402"/>
        <end position="416"/>
    </location>
</feature>
<dbReference type="KEGG" id="lmat:92517907"/>
<dbReference type="GO" id="GO:0005737">
    <property type="term" value="C:cytoplasm"/>
    <property type="evidence" value="ECO:0007669"/>
    <property type="project" value="TreeGrafter"/>
</dbReference>
<evidence type="ECO:0000256" key="1">
    <source>
        <dbReference type="ARBA" id="ARBA00022614"/>
    </source>
</evidence>
<feature type="compositionally biased region" description="Basic and acidic residues" evidence="4">
    <location>
        <begin position="419"/>
        <end position="432"/>
    </location>
</feature>
<dbReference type="PROSITE" id="PS51450">
    <property type="entry name" value="LRR"/>
    <property type="match status" value="2"/>
</dbReference>
<sequence length="925" mass="97484">MSVATSSSRGSGGSEEVEVCGRGRGIRAVDLPAVFTTPQEREMLCVITAFDLSRNELQELTNLQPLRSLTRLNASYNRISFVDGLPLRLTQLNLAHNKLEHLDHVSQLVHLRELDVSFNRLTSLAGLHPRIPLEVLRADDNRISRTSGLKELSSLRVASLSNNYVEDVDELLFVSTTPSLQLLNLAGNPVTRARRYRQTLAELQPSLVSLDGAPLTRADDYEVVAPGSRGKSSGMSSAAAHTPAPFSTASMGATRPQRTLACSSHGSEKKTMVAAEVSQAPSTALKSLDSSANNPSSCRGRFGGAAQSVVAHRSIGLASAPLDDCDNVRPREQPPQPLRRATASPTARALHRPATGAPRVALTGHRRLGAGSPHNDSSAAEPPQSVNGSPAPAEHRTEAAYDTNSDVPSAGESSSRGCRVTEHSLRSPERGSRQVGYASLHSTPAIGSTADRLRSSGRARLLPAPASALRSSAAQQATDSTTAQLHDSLVAKEQLEKECQTLRRSCKRLEGQLAEARRVISQQLAELSQLRLERDALRQSEGTALELLEKEQRSGRTRASHHSDEVATLQEQYERMKTFYETQLADTRRELAAERARLLRRSNSGSNGERKAVAADSDDVAGQGKATSFSDQGQRAGATAGSTKSEPAAAGHAGSSRCRSPPPSAASSATSRTGDDGPATATSPTDSVAQQLTSLLYASLTGNGHAADGDESVGATSLANELCRSLLADLSSSAVLANQAHQSKPQESADAVKDSGNTRAAAARHILERCIAQYVAQQTRLPQPTVGSNAHAQSPTATASRTDAPTPGDVGGTAVSQGHELAKVIETSEAAVTCPLPQRLPSPSPCPSPPPADQAPVKDDGVDTDADTEATVIISAPALSAIANTGGYVADVASPSSPRFPTSTHDRRVDAAKALLKEMEPLFNS</sequence>